<evidence type="ECO:0000313" key="4">
    <source>
        <dbReference type="Proteomes" id="UP000694569"/>
    </source>
</evidence>
<dbReference type="PANTHER" id="PTHR24006:SF710">
    <property type="entry name" value="UBIQUITIN CARBOXYL-TERMINAL HYDROLASE 38"/>
    <property type="match status" value="1"/>
</dbReference>
<dbReference type="GO" id="GO:0016579">
    <property type="term" value="P:protein deubiquitination"/>
    <property type="evidence" value="ECO:0007669"/>
    <property type="project" value="InterPro"/>
</dbReference>
<dbReference type="GO" id="GO:0005829">
    <property type="term" value="C:cytosol"/>
    <property type="evidence" value="ECO:0007669"/>
    <property type="project" value="TreeGrafter"/>
</dbReference>
<protein>
    <recommendedName>
        <fullName evidence="2">USP domain-containing protein</fullName>
    </recommendedName>
</protein>
<dbReference type="GO" id="GO:0004843">
    <property type="term" value="F:cysteine-type deubiquitinase activity"/>
    <property type="evidence" value="ECO:0007669"/>
    <property type="project" value="InterPro"/>
</dbReference>
<dbReference type="Proteomes" id="UP000694569">
    <property type="component" value="Unplaced"/>
</dbReference>
<evidence type="ECO:0000256" key="1">
    <source>
        <dbReference type="SAM" id="MobiDB-lite"/>
    </source>
</evidence>
<dbReference type="InterPro" id="IPR050164">
    <property type="entry name" value="Peptidase_C19"/>
</dbReference>
<dbReference type="InterPro" id="IPR001394">
    <property type="entry name" value="Peptidase_C19_UCH"/>
</dbReference>
<evidence type="ECO:0000313" key="3">
    <source>
        <dbReference type="Ensembl" id="ENSLLEP00000033429.1"/>
    </source>
</evidence>
<dbReference type="InterPro" id="IPR038765">
    <property type="entry name" value="Papain-like_cys_pep_sf"/>
</dbReference>
<accession>A0A8C5Q8I9</accession>
<name>A0A8C5Q8I9_9ANUR</name>
<reference evidence="3" key="2">
    <citation type="submission" date="2025-09" db="UniProtKB">
        <authorList>
            <consortium name="Ensembl"/>
        </authorList>
    </citation>
    <scope>IDENTIFICATION</scope>
</reference>
<dbReference type="GeneTree" id="ENSGT00940000158403"/>
<sequence length="284" mass="31240">MAVQGGERKGTKKKDRQDSREEGEDVTVGRRERQCQPEGGEAVTVGRGGETVKSVGETVTVGSRRGSDSGKKERSDSGKKERKMTFLHCQRPSNVQDSISITDLLNRSLAPETLEGDNRYACSICGSRQNAEKTMRIVEEPEYLTLTLMRFSYDRTLGAIRKLLDPVFIPATLLLPVETSSSLGQAGFAAAPELQCQASTQRQVRYIISSVVVHSGATANSGHYYTYAGDDSTGSEAPPGRMNWFEFNDSRVTATSWDSVSNMSRHSQNATSYVLIYEKLSCEE</sequence>
<organism evidence="3 4">
    <name type="scientific">Leptobrachium leishanense</name>
    <name type="common">Leishan spiny toad</name>
    <dbReference type="NCBI Taxonomy" id="445787"/>
    <lineage>
        <taxon>Eukaryota</taxon>
        <taxon>Metazoa</taxon>
        <taxon>Chordata</taxon>
        <taxon>Craniata</taxon>
        <taxon>Vertebrata</taxon>
        <taxon>Euteleostomi</taxon>
        <taxon>Amphibia</taxon>
        <taxon>Batrachia</taxon>
        <taxon>Anura</taxon>
        <taxon>Pelobatoidea</taxon>
        <taxon>Megophryidae</taxon>
        <taxon>Leptobrachium</taxon>
    </lineage>
</organism>
<dbReference type="PROSITE" id="PS50235">
    <property type="entry name" value="USP_3"/>
    <property type="match status" value="1"/>
</dbReference>
<feature type="compositionally biased region" description="Basic and acidic residues" evidence="1">
    <location>
        <begin position="65"/>
        <end position="79"/>
    </location>
</feature>
<dbReference type="Gene3D" id="3.90.70.10">
    <property type="entry name" value="Cysteine proteinases"/>
    <property type="match status" value="1"/>
</dbReference>
<keyword evidence="4" id="KW-1185">Reference proteome</keyword>
<dbReference type="GO" id="GO:0005634">
    <property type="term" value="C:nucleus"/>
    <property type="evidence" value="ECO:0007669"/>
    <property type="project" value="TreeGrafter"/>
</dbReference>
<reference evidence="3" key="1">
    <citation type="submission" date="2025-08" db="UniProtKB">
        <authorList>
            <consortium name="Ensembl"/>
        </authorList>
    </citation>
    <scope>IDENTIFICATION</scope>
</reference>
<dbReference type="PANTHER" id="PTHR24006">
    <property type="entry name" value="UBIQUITIN CARBOXYL-TERMINAL HYDROLASE"/>
    <property type="match status" value="1"/>
</dbReference>
<dbReference type="SUPFAM" id="SSF54001">
    <property type="entry name" value="Cysteine proteinases"/>
    <property type="match status" value="1"/>
</dbReference>
<dbReference type="Ensembl" id="ENSLLET00000034702.1">
    <property type="protein sequence ID" value="ENSLLEP00000033429.1"/>
    <property type="gene ID" value="ENSLLEG00000020997.1"/>
</dbReference>
<dbReference type="Pfam" id="PF00443">
    <property type="entry name" value="UCH"/>
    <property type="match status" value="1"/>
</dbReference>
<feature type="region of interest" description="Disordered" evidence="1">
    <location>
        <begin position="1"/>
        <end position="83"/>
    </location>
</feature>
<dbReference type="InterPro" id="IPR028889">
    <property type="entry name" value="USP"/>
</dbReference>
<dbReference type="AlphaFoldDB" id="A0A8C5Q8I9"/>
<proteinExistence type="predicted"/>
<feature type="domain" description="USP" evidence="2">
    <location>
        <begin position="1"/>
        <end position="280"/>
    </location>
</feature>
<evidence type="ECO:0000259" key="2">
    <source>
        <dbReference type="PROSITE" id="PS50235"/>
    </source>
</evidence>